<organism evidence="2 3">
    <name type="scientific">Hallerella porci</name>
    <dbReference type="NCBI Taxonomy" id="1945871"/>
    <lineage>
        <taxon>Bacteria</taxon>
        <taxon>Pseudomonadati</taxon>
        <taxon>Fibrobacterota</taxon>
        <taxon>Fibrobacteria</taxon>
        <taxon>Fibrobacterales</taxon>
        <taxon>Fibrobacteraceae</taxon>
        <taxon>Hallerella</taxon>
    </lineage>
</organism>
<name>A0ABX5LLL1_9BACT</name>
<protein>
    <submittedName>
        <fullName evidence="2">Uncharacterized protein</fullName>
    </submittedName>
</protein>
<evidence type="ECO:0000313" key="3">
    <source>
        <dbReference type="Proteomes" id="UP000245523"/>
    </source>
</evidence>
<dbReference type="Proteomes" id="UP000245523">
    <property type="component" value="Unassembled WGS sequence"/>
</dbReference>
<dbReference type="RefSeq" id="WP_106199149.1">
    <property type="nucleotide sequence ID" value="NZ_JAXEIU010000028.1"/>
</dbReference>
<gene>
    <name evidence="2" type="ORF">B0H50_10781</name>
</gene>
<comment type="caution">
    <text evidence="2">The sequence shown here is derived from an EMBL/GenBank/DDBJ whole genome shotgun (WGS) entry which is preliminary data.</text>
</comment>
<keyword evidence="3" id="KW-1185">Reference proteome</keyword>
<dbReference type="EMBL" id="QGHD01000007">
    <property type="protein sequence ID" value="PWL03322.1"/>
    <property type="molecule type" value="Genomic_DNA"/>
</dbReference>
<sequence>MAFSCKKILFGIFLCGIAVCLLNCAASRKVQAASILRQCKLELRGASFDSAQVHLEKFSGGSLGGIVPNPKMILLIQNIAKGILPDSLGVLYFSLETKVQNPSTDTIWLRSAHGEAKLNSLAALPFDWKDSALAISPGETDLQLHSHLEIGKNLLQILSADTLRIRGDLVFALSPDGEPIPFSVNQEKIIRPEERTAFVDKIRTEILSRLTESWAATLNR</sequence>
<feature type="chain" id="PRO_5045462080" evidence="1">
    <location>
        <begin position="33"/>
        <end position="220"/>
    </location>
</feature>
<keyword evidence="1" id="KW-0732">Signal</keyword>
<reference evidence="2 3" key="1">
    <citation type="submission" date="2018-05" db="EMBL/GenBank/DDBJ databases">
        <title>Animal gut microbial communities from fecal samples from Wisconsin, USA.</title>
        <authorList>
            <person name="Neumann A."/>
        </authorList>
    </citation>
    <scope>NUCLEOTIDE SEQUENCE [LARGE SCALE GENOMIC DNA]</scope>
    <source>
        <strain evidence="2 3">UWS4</strain>
    </source>
</reference>
<proteinExistence type="predicted"/>
<evidence type="ECO:0000256" key="1">
    <source>
        <dbReference type="SAM" id="SignalP"/>
    </source>
</evidence>
<feature type="signal peptide" evidence="1">
    <location>
        <begin position="1"/>
        <end position="32"/>
    </location>
</feature>
<evidence type="ECO:0000313" key="2">
    <source>
        <dbReference type="EMBL" id="PWL03322.1"/>
    </source>
</evidence>
<accession>A0ABX5LLL1</accession>